<proteinExistence type="predicted"/>
<gene>
    <name evidence="2" type="ORF">COW36_19210</name>
</gene>
<dbReference type="Proteomes" id="UP000231019">
    <property type="component" value="Unassembled WGS sequence"/>
</dbReference>
<dbReference type="AlphaFoldDB" id="A0A2M7G0C9"/>
<feature type="domain" description="Hemerythrin-like" evidence="1">
    <location>
        <begin position="41"/>
        <end position="131"/>
    </location>
</feature>
<comment type="caution">
    <text evidence="2">The sequence shown here is derived from an EMBL/GenBank/DDBJ whole genome shotgun (WGS) entry which is preliminary data.</text>
</comment>
<dbReference type="Pfam" id="PF01814">
    <property type="entry name" value="Hemerythrin"/>
    <property type="match status" value="1"/>
</dbReference>
<organism evidence="2 3">
    <name type="scientific">bacterium (Candidatus Blackallbacteria) CG17_big_fil_post_rev_8_21_14_2_50_48_46</name>
    <dbReference type="NCBI Taxonomy" id="2014261"/>
    <lineage>
        <taxon>Bacteria</taxon>
        <taxon>Candidatus Blackallbacteria</taxon>
    </lineage>
</organism>
<protein>
    <recommendedName>
        <fullName evidence="1">Hemerythrin-like domain-containing protein</fullName>
    </recommendedName>
</protein>
<evidence type="ECO:0000313" key="2">
    <source>
        <dbReference type="EMBL" id="PIW15054.1"/>
    </source>
</evidence>
<sequence length="172" mass="20014">MKRSEELAPLSREHLTALILVYCLKHGRSSNPRYPWPEDPLRQGAKALQMWQDELHWHFEAEEQFLFAPFEAQLSPELQRISQELLNEHTQIRKLILGLANQSETETVRALMQLGILLEAHIKKEEKVYFAGLESELPEAARVQAGQAILDFYAQREPFVCIFTGEKRTLRF</sequence>
<evidence type="ECO:0000259" key="1">
    <source>
        <dbReference type="Pfam" id="PF01814"/>
    </source>
</evidence>
<name>A0A2M7G0C9_9BACT</name>
<dbReference type="EMBL" id="PFFQ01000054">
    <property type="protein sequence ID" value="PIW15054.1"/>
    <property type="molecule type" value="Genomic_DNA"/>
</dbReference>
<evidence type="ECO:0000313" key="3">
    <source>
        <dbReference type="Proteomes" id="UP000231019"/>
    </source>
</evidence>
<accession>A0A2M7G0C9</accession>
<dbReference type="InterPro" id="IPR012312">
    <property type="entry name" value="Hemerythrin-like"/>
</dbReference>
<reference evidence="2 3" key="1">
    <citation type="submission" date="2017-09" db="EMBL/GenBank/DDBJ databases">
        <title>Depth-based differentiation of microbial function through sediment-hosted aquifers and enrichment of novel symbionts in the deep terrestrial subsurface.</title>
        <authorList>
            <person name="Probst A.J."/>
            <person name="Ladd B."/>
            <person name="Jarett J.K."/>
            <person name="Geller-Mcgrath D.E."/>
            <person name="Sieber C.M."/>
            <person name="Emerson J.B."/>
            <person name="Anantharaman K."/>
            <person name="Thomas B.C."/>
            <person name="Malmstrom R."/>
            <person name="Stieglmeier M."/>
            <person name="Klingl A."/>
            <person name="Woyke T."/>
            <person name="Ryan C.M."/>
            <person name="Banfield J.F."/>
        </authorList>
    </citation>
    <scope>NUCLEOTIDE SEQUENCE [LARGE SCALE GENOMIC DNA]</scope>
    <source>
        <strain evidence="2">CG17_big_fil_post_rev_8_21_14_2_50_48_46</strain>
    </source>
</reference>
<dbReference type="Gene3D" id="1.20.120.520">
    <property type="entry name" value="nmb1532 protein domain like"/>
    <property type="match status" value="1"/>
</dbReference>